<reference evidence="1 2" key="1">
    <citation type="submission" date="2020-02" db="EMBL/GenBank/DDBJ databases">
        <title>Comparative genomics of sulfur disproportionating microorganisms.</title>
        <authorList>
            <person name="Ward L.M."/>
            <person name="Bertran E."/>
            <person name="Johnston D.T."/>
        </authorList>
    </citation>
    <scope>NUCLEOTIDE SEQUENCE [LARGE SCALE GENOMIC DNA]</scope>
    <source>
        <strain evidence="1 2">DSM 100025</strain>
    </source>
</reference>
<name>A0A6N9TXQ7_DISTH</name>
<dbReference type="RefSeq" id="WP_163299376.1">
    <property type="nucleotide sequence ID" value="NZ_JAAGRR010000141.1"/>
</dbReference>
<evidence type="ECO:0000313" key="2">
    <source>
        <dbReference type="Proteomes" id="UP000469346"/>
    </source>
</evidence>
<dbReference type="Proteomes" id="UP000469346">
    <property type="component" value="Unassembled WGS sequence"/>
</dbReference>
<dbReference type="AlphaFoldDB" id="A0A6N9TXQ7"/>
<comment type="caution">
    <text evidence="1">The sequence shown here is derived from an EMBL/GenBank/DDBJ whole genome shotgun (WGS) entry which is preliminary data.</text>
</comment>
<sequence>MPDIKDELAVLKRLGVAKVAGLVCNKDAPLSLRIEVELPEDRVEDVVAALDLEPTERLRSALEAILRGGGR</sequence>
<dbReference type="EMBL" id="JAAGRR010000141">
    <property type="protein sequence ID" value="NDY43266.1"/>
    <property type="molecule type" value="Genomic_DNA"/>
</dbReference>
<protein>
    <submittedName>
        <fullName evidence="1">Uncharacterized protein</fullName>
    </submittedName>
</protein>
<proteinExistence type="predicted"/>
<evidence type="ECO:0000313" key="1">
    <source>
        <dbReference type="EMBL" id="NDY43266.1"/>
    </source>
</evidence>
<keyword evidence="2" id="KW-1185">Reference proteome</keyword>
<gene>
    <name evidence="1" type="ORF">G3N55_10485</name>
</gene>
<organism evidence="1 2">
    <name type="scientific">Dissulfurirhabdus thermomarina</name>
    <dbReference type="NCBI Taxonomy" id="1765737"/>
    <lineage>
        <taxon>Bacteria</taxon>
        <taxon>Deltaproteobacteria</taxon>
        <taxon>Dissulfurirhabdaceae</taxon>
        <taxon>Dissulfurirhabdus</taxon>
    </lineage>
</organism>
<accession>A0A6N9TXQ7</accession>